<dbReference type="FunFam" id="3.40.30.10:FF:000039">
    <property type="entry name" value="Glutathione S-transferase domain"/>
    <property type="match status" value="1"/>
</dbReference>
<keyword evidence="3 8" id="KW-0808">Transferase</keyword>
<dbReference type="SUPFAM" id="SSF52833">
    <property type="entry name" value="Thioredoxin-like"/>
    <property type="match status" value="1"/>
</dbReference>
<evidence type="ECO:0000256" key="4">
    <source>
        <dbReference type="ARBA" id="ARBA00047960"/>
    </source>
</evidence>
<dbReference type="PROSITE" id="PS50404">
    <property type="entry name" value="GST_NTER"/>
    <property type="match status" value="1"/>
</dbReference>
<dbReference type="SUPFAM" id="SSF47616">
    <property type="entry name" value="GST C-terminal domain-like"/>
    <property type="match status" value="1"/>
</dbReference>
<evidence type="ECO:0000313" key="9">
    <source>
        <dbReference type="Proteomes" id="UP000019586"/>
    </source>
</evidence>
<name>W8UKN4_KLEPN</name>
<evidence type="ECO:0000256" key="3">
    <source>
        <dbReference type="ARBA" id="ARBA00022679"/>
    </source>
</evidence>
<evidence type="ECO:0000256" key="1">
    <source>
        <dbReference type="ARBA" id="ARBA00007409"/>
    </source>
</evidence>
<feature type="domain" description="GST C-terminal" evidence="7">
    <location>
        <begin position="137"/>
        <end position="257"/>
    </location>
</feature>
<evidence type="ECO:0000256" key="2">
    <source>
        <dbReference type="ARBA" id="ARBA00012452"/>
    </source>
</evidence>
<proteinExistence type="inferred from homology"/>
<dbReference type="HOGENOM" id="CLU_011226_6_2_6"/>
<sequence>MTQECPWLKGVSIKTFNNSQIKKLAGFLTLSQHDRRSRCNGSETNSGAKMITLWGRNNSTNVKKVRWVLEELDLPYQQILAGLEFGLNHDPEYLAMNPNGLVPLLKDDATGVVVWESNTIIRYLAAQYGVDRLWLAAPAQRAQGEKWMDWSNGTLSPAHRPVLMGLVRTPPEQRDPAAIAAGISACEALFAMLDDELAKMPWLSGEQFGLGDIAVAPFVYNLLSILDSWQPRPHLQRWYQQISQRPAWREVVQIPVT</sequence>
<dbReference type="AlphaFoldDB" id="W8UKN4"/>
<evidence type="ECO:0000259" key="7">
    <source>
        <dbReference type="PROSITE" id="PS50405"/>
    </source>
</evidence>
<protein>
    <recommendedName>
        <fullName evidence="5">Glutathione S-transferase GstB</fullName>
        <ecNumber evidence="2">2.5.1.18</ecNumber>
    </recommendedName>
</protein>
<feature type="domain" description="GST N-terminal" evidence="6">
    <location>
        <begin position="49"/>
        <end position="132"/>
    </location>
</feature>
<dbReference type="SFLD" id="SFLDG00358">
    <property type="entry name" value="Main_(cytGST)"/>
    <property type="match status" value="1"/>
</dbReference>
<dbReference type="GO" id="GO:0004364">
    <property type="term" value="F:glutathione transferase activity"/>
    <property type="evidence" value="ECO:0007669"/>
    <property type="project" value="UniProtKB-EC"/>
</dbReference>
<dbReference type="KEGG" id="kps:KPNJ2_03694"/>
<dbReference type="InterPro" id="IPR036282">
    <property type="entry name" value="Glutathione-S-Trfase_C_sf"/>
</dbReference>
<dbReference type="Proteomes" id="UP000019586">
    <property type="component" value="Chromosome"/>
</dbReference>
<dbReference type="SFLD" id="SFLDG01150">
    <property type="entry name" value="Main.1:_Beta-like"/>
    <property type="match status" value="1"/>
</dbReference>
<dbReference type="PANTHER" id="PTHR44051:SF19">
    <property type="entry name" value="DISULFIDE-BOND OXIDOREDUCTASE YFCG"/>
    <property type="match status" value="1"/>
</dbReference>
<dbReference type="InterPro" id="IPR040079">
    <property type="entry name" value="Glutathione_S-Trfase"/>
</dbReference>
<dbReference type="FunFam" id="1.20.1050.10:FF:000013">
    <property type="entry name" value="Glutathione S-transferase GstB"/>
    <property type="match status" value="1"/>
</dbReference>
<dbReference type="PATRIC" id="fig|1420013.3.peg.3476"/>
<evidence type="ECO:0000256" key="5">
    <source>
        <dbReference type="ARBA" id="ARBA00073615"/>
    </source>
</evidence>
<dbReference type="CDD" id="cd03047">
    <property type="entry name" value="GST_N_2"/>
    <property type="match status" value="1"/>
</dbReference>
<dbReference type="SFLD" id="SFLDS00019">
    <property type="entry name" value="Glutathione_Transferase_(cytos"/>
    <property type="match status" value="1"/>
</dbReference>
<dbReference type="CDD" id="cd03180">
    <property type="entry name" value="GST_C_2"/>
    <property type="match status" value="1"/>
</dbReference>
<accession>W8UKN4</accession>
<dbReference type="Pfam" id="PF13410">
    <property type="entry name" value="GST_C_2"/>
    <property type="match status" value="1"/>
</dbReference>
<dbReference type="PROSITE" id="PS50405">
    <property type="entry name" value="GST_CTER"/>
    <property type="match status" value="1"/>
</dbReference>
<dbReference type="PANTHER" id="PTHR44051">
    <property type="entry name" value="GLUTATHIONE S-TRANSFERASE-RELATED"/>
    <property type="match status" value="1"/>
</dbReference>
<gene>
    <name evidence="8" type="ORF">KPNJ2_03694</name>
</gene>
<dbReference type="EMBL" id="CP006918">
    <property type="protein sequence ID" value="AHM80474.1"/>
    <property type="molecule type" value="Genomic_DNA"/>
</dbReference>
<dbReference type="Gene3D" id="1.20.1050.10">
    <property type="match status" value="1"/>
</dbReference>
<dbReference type="InterPro" id="IPR004045">
    <property type="entry name" value="Glutathione_S-Trfase_N"/>
</dbReference>
<evidence type="ECO:0000313" key="8">
    <source>
        <dbReference type="EMBL" id="AHM80474.1"/>
    </source>
</evidence>
<dbReference type="InterPro" id="IPR010987">
    <property type="entry name" value="Glutathione-S-Trfase_C-like"/>
</dbReference>
<dbReference type="Pfam" id="PF02798">
    <property type="entry name" value="GST_N"/>
    <property type="match status" value="1"/>
</dbReference>
<organism evidence="8 9">
    <name type="scientific">Klebsiella pneumoniae 30684/NJST258_2</name>
    <dbReference type="NCBI Taxonomy" id="1420013"/>
    <lineage>
        <taxon>Bacteria</taxon>
        <taxon>Pseudomonadati</taxon>
        <taxon>Pseudomonadota</taxon>
        <taxon>Gammaproteobacteria</taxon>
        <taxon>Enterobacterales</taxon>
        <taxon>Enterobacteriaceae</taxon>
        <taxon>Klebsiella/Raoultella group</taxon>
        <taxon>Klebsiella</taxon>
        <taxon>Klebsiella pneumoniae complex</taxon>
    </lineage>
</organism>
<evidence type="ECO:0000259" key="6">
    <source>
        <dbReference type="PROSITE" id="PS50404"/>
    </source>
</evidence>
<reference evidence="8 9" key="1">
    <citation type="journal article" date="2014" name="Proc. Natl. Acad. Sci. U.S.A.">
        <title>Molecular dissection of the evolution of carbapenem-resistant multilocus sequence type 258 Klebsiella pneumoniae.</title>
        <authorList>
            <person name="Deleo F.R."/>
            <person name="Chen L."/>
            <person name="Porcella S.F."/>
            <person name="Martens C.A."/>
            <person name="Kobayashi S.D."/>
            <person name="Porter A.R."/>
            <person name="Chavda K.D."/>
            <person name="Jacobs M.R."/>
            <person name="Mathema B."/>
            <person name="Olsen R.J."/>
            <person name="Bonomo R.A."/>
            <person name="Musser J.M."/>
            <person name="Kreiswirth B.N."/>
        </authorList>
    </citation>
    <scope>NUCLEOTIDE SEQUENCE [LARGE SCALE GENOMIC DNA]</scope>
    <source>
        <strain evidence="8">30684/NJST258_2</strain>
    </source>
</reference>
<dbReference type="Gene3D" id="3.40.30.10">
    <property type="entry name" value="Glutaredoxin"/>
    <property type="match status" value="1"/>
</dbReference>
<comment type="catalytic activity">
    <reaction evidence="4">
        <text>RX + glutathione = an S-substituted glutathione + a halide anion + H(+)</text>
        <dbReference type="Rhea" id="RHEA:16437"/>
        <dbReference type="ChEBI" id="CHEBI:15378"/>
        <dbReference type="ChEBI" id="CHEBI:16042"/>
        <dbReference type="ChEBI" id="CHEBI:17792"/>
        <dbReference type="ChEBI" id="CHEBI:57925"/>
        <dbReference type="ChEBI" id="CHEBI:90779"/>
        <dbReference type="EC" id="2.5.1.18"/>
    </reaction>
</comment>
<dbReference type="EC" id="2.5.1.18" evidence="2"/>
<dbReference type="InterPro" id="IPR036249">
    <property type="entry name" value="Thioredoxin-like_sf"/>
</dbReference>
<comment type="similarity">
    <text evidence="1">Belongs to the GST superfamily.</text>
</comment>